<comment type="caution">
    <text evidence="1">The sequence shown here is derived from an EMBL/GenBank/DDBJ whole genome shotgun (WGS) entry which is preliminary data.</text>
</comment>
<dbReference type="AlphaFoldDB" id="A0A9P6ZCK5"/>
<evidence type="ECO:0000313" key="1">
    <source>
        <dbReference type="EMBL" id="KAG1574604.1"/>
    </source>
</evidence>
<keyword evidence="2" id="KW-1185">Reference proteome</keyword>
<proteinExistence type="predicted"/>
<evidence type="ECO:0000313" key="2">
    <source>
        <dbReference type="Proteomes" id="UP000740926"/>
    </source>
</evidence>
<accession>A0A9P6ZCK5</accession>
<dbReference type="Proteomes" id="UP000740926">
    <property type="component" value="Unassembled WGS sequence"/>
</dbReference>
<name>A0A9P6ZCK5_9FUNG</name>
<reference evidence="1 2" key="1">
    <citation type="journal article" date="2020" name="Microb. Genom.">
        <title>Genetic diversity of clinical and environmental Mucorales isolates obtained from an investigation of mucormycosis cases among solid organ transplant recipients.</title>
        <authorList>
            <person name="Nguyen M.H."/>
            <person name="Kaul D."/>
            <person name="Muto C."/>
            <person name="Cheng S.J."/>
            <person name="Richter R.A."/>
            <person name="Bruno V.M."/>
            <person name="Liu G."/>
            <person name="Beyhan S."/>
            <person name="Sundermann A.J."/>
            <person name="Mounaud S."/>
            <person name="Pasculle A.W."/>
            <person name="Nierman W.C."/>
            <person name="Driscoll E."/>
            <person name="Cumbie R."/>
            <person name="Clancy C.J."/>
            <person name="Dupont C.L."/>
        </authorList>
    </citation>
    <scope>NUCLEOTIDE SEQUENCE [LARGE SCALE GENOMIC DNA]</scope>
    <source>
        <strain evidence="1 2">GL24</strain>
    </source>
</reference>
<gene>
    <name evidence="1" type="ORF">G6F50_001818</name>
</gene>
<sequence length="76" mass="8446">MLQDVVARQDGKLECIQAKRMVGDAVIAKFDFPKPKDCSNARWTRVDTMASGRMSVVSATSLFGHRDTTFFVVPLP</sequence>
<organism evidence="1 2">
    <name type="scientific">Rhizopus delemar</name>
    <dbReference type="NCBI Taxonomy" id="936053"/>
    <lineage>
        <taxon>Eukaryota</taxon>
        <taxon>Fungi</taxon>
        <taxon>Fungi incertae sedis</taxon>
        <taxon>Mucoromycota</taxon>
        <taxon>Mucoromycotina</taxon>
        <taxon>Mucoromycetes</taxon>
        <taxon>Mucorales</taxon>
        <taxon>Mucorineae</taxon>
        <taxon>Rhizopodaceae</taxon>
        <taxon>Rhizopus</taxon>
    </lineage>
</organism>
<dbReference type="EMBL" id="JAANIU010000157">
    <property type="protein sequence ID" value="KAG1574604.1"/>
    <property type="molecule type" value="Genomic_DNA"/>
</dbReference>
<protein>
    <submittedName>
        <fullName evidence="1">Uncharacterized protein</fullName>
    </submittedName>
</protein>